<dbReference type="InterPro" id="IPR056913">
    <property type="entry name" value="TRAPPC10/Trs130_N"/>
</dbReference>
<evidence type="ECO:0000256" key="22">
    <source>
        <dbReference type="SAM" id="MobiDB-lite"/>
    </source>
</evidence>
<feature type="region of interest" description="Disordered" evidence="22">
    <location>
        <begin position="1434"/>
        <end position="1463"/>
    </location>
</feature>
<feature type="coiled-coil region" evidence="21">
    <location>
        <begin position="173"/>
        <end position="217"/>
    </location>
</feature>
<dbReference type="SMART" id="SM00213">
    <property type="entry name" value="UBQ"/>
    <property type="match status" value="1"/>
</dbReference>
<evidence type="ECO:0000256" key="18">
    <source>
        <dbReference type="ARBA" id="ARBA00060058"/>
    </source>
</evidence>
<feature type="compositionally biased region" description="Acidic residues" evidence="22">
    <location>
        <begin position="316"/>
        <end position="326"/>
    </location>
</feature>
<dbReference type="InterPro" id="IPR019956">
    <property type="entry name" value="Ubiquitin_dom"/>
</dbReference>
<evidence type="ECO:0000256" key="21">
    <source>
        <dbReference type="SAM" id="Coils"/>
    </source>
</evidence>
<dbReference type="SMART" id="SM00648">
    <property type="entry name" value="SWAP"/>
    <property type="match status" value="2"/>
</dbReference>
<feature type="domain" description="Ubiquitin-like" evidence="24">
    <location>
        <begin position="696"/>
        <end position="777"/>
    </location>
</feature>
<evidence type="ECO:0000313" key="27">
    <source>
        <dbReference type="Proteomes" id="UP000677054"/>
    </source>
</evidence>
<dbReference type="OrthoDB" id="447637at2759"/>
<dbReference type="InterPro" id="IPR000626">
    <property type="entry name" value="Ubiquitin-like_dom"/>
</dbReference>
<dbReference type="GO" id="GO:0016020">
    <property type="term" value="C:membrane"/>
    <property type="evidence" value="ECO:0007669"/>
    <property type="project" value="UniProtKB-SubCell"/>
</dbReference>
<dbReference type="InterPro" id="IPR000061">
    <property type="entry name" value="Surp"/>
</dbReference>
<evidence type="ECO:0000256" key="13">
    <source>
        <dbReference type="ARBA" id="ARBA00022990"/>
    </source>
</evidence>
<evidence type="ECO:0000256" key="19">
    <source>
        <dbReference type="ARBA" id="ARBA00061882"/>
    </source>
</evidence>
<dbReference type="GO" id="GO:0016607">
    <property type="term" value="C:nuclear speck"/>
    <property type="evidence" value="ECO:0007669"/>
    <property type="project" value="UniProtKB-SubCell"/>
</dbReference>
<dbReference type="GO" id="GO:0006891">
    <property type="term" value="P:intra-Golgi vesicle-mediated transport"/>
    <property type="evidence" value="ECO:0007669"/>
    <property type="project" value="TreeGrafter"/>
</dbReference>
<keyword evidence="6" id="KW-0597">Phosphoprotein</keyword>
<dbReference type="InterPro" id="IPR029071">
    <property type="entry name" value="Ubiquitin-like_domsf"/>
</dbReference>
<evidence type="ECO:0000256" key="2">
    <source>
        <dbReference type="ARBA" id="ARBA00004324"/>
    </source>
</evidence>
<comment type="function">
    <text evidence="18">Component of the 17S U2 SnRNP complex of the spliceosome, a large ribonucleoprotein complex that removes introns from transcribed pre-mRNAs. The 17S U2 SnRNP complex (1) directly participates in early spliceosome assembly and (2) mediates recognition of the intron branch site during pre-mRNA splicing by promoting the selection of the pre-mRNA branch-site adenosine, the nucleophile for the first step of splicing. Within the 17S U2 SnRNP complex, SF3A1 is part of the SF3A subcomplex that contributes to the assembly of the 17S U2 snRNP, and the subsequent assembly of the pre-spliceosome 'E' complex and the pre-catalytic spliceosome 'A' complex. Involved in pre-mRNA splicing as a component of pre-catalytic spliceosome 'B' complexes.</text>
</comment>
<dbReference type="FunFam" id="3.10.20.90:FF:000091">
    <property type="entry name" value="Splicing factor 3A subunit 1"/>
    <property type="match status" value="1"/>
</dbReference>
<feature type="compositionally biased region" description="Acidic residues" evidence="22">
    <location>
        <begin position="282"/>
        <end position="299"/>
    </location>
</feature>
<keyword evidence="10" id="KW-0677">Repeat</keyword>
<dbReference type="InterPro" id="IPR035967">
    <property type="entry name" value="SWAP/Surp_sf"/>
</dbReference>
<organism evidence="26">
    <name type="scientific">Darwinula stevensoni</name>
    <dbReference type="NCBI Taxonomy" id="69355"/>
    <lineage>
        <taxon>Eukaryota</taxon>
        <taxon>Metazoa</taxon>
        <taxon>Ecdysozoa</taxon>
        <taxon>Arthropoda</taxon>
        <taxon>Crustacea</taxon>
        <taxon>Oligostraca</taxon>
        <taxon>Ostracoda</taxon>
        <taxon>Podocopa</taxon>
        <taxon>Podocopida</taxon>
        <taxon>Darwinulocopina</taxon>
        <taxon>Darwinuloidea</taxon>
        <taxon>Darwinulidae</taxon>
        <taxon>Darwinula</taxon>
    </lineage>
</organism>
<evidence type="ECO:0000256" key="1">
    <source>
        <dbReference type="ARBA" id="ARBA00004141"/>
    </source>
</evidence>
<dbReference type="CDD" id="cd01800">
    <property type="entry name" value="Ubl_SF3a120"/>
    <property type="match status" value="1"/>
</dbReference>
<dbReference type="Pfam" id="PF23604">
    <property type="entry name" value="Ig_TRAPPC10"/>
    <property type="match status" value="1"/>
</dbReference>
<evidence type="ECO:0000259" key="25">
    <source>
        <dbReference type="PROSITE" id="PS50128"/>
    </source>
</evidence>
<dbReference type="GO" id="GO:1990071">
    <property type="term" value="C:TRAPPII protein complex"/>
    <property type="evidence" value="ECO:0007669"/>
    <property type="project" value="InterPro"/>
</dbReference>
<evidence type="ECO:0000256" key="5">
    <source>
        <dbReference type="ARBA" id="ARBA00022499"/>
    </source>
</evidence>
<comment type="subunit">
    <text evidence="19">Component of the 17S U2 SnRNP complex, a ribonucleoprotein complex that contains small nuclear RNA (snRNA) U2 and a number of specific proteins. Part of the SF3A subcomplex of the 17S U2 SnRNP complex which is composed of three subunits; SF3A3/SAP61, SF3A2/SAP62 and SF3A1/SAP114. SF3A associates with the splicing factor SF3B and a 12S RNA unit to form the mature 17S U2 small nuclear ribonucleoprotein complex (17S U2 snRNP). SF3A1 functions as a scaffold that interacts directly with both SF3A2 and SF3A3. Identified in the spliceosome 'E' complex, a precursor of the spliceosome 'A' complex. Identified in the spliceosome 'A' and 'B' complexes. Identified in the spliceosome 'C' complex. Interacts with P2RX6; resulting in a reduction of the splicing activity.</text>
</comment>
<dbReference type="Pfam" id="PF00240">
    <property type="entry name" value="ubiquitin"/>
    <property type="match status" value="1"/>
</dbReference>
<dbReference type="PRINTS" id="PR00348">
    <property type="entry name" value="UBIQUITIN"/>
</dbReference>
<dbReference type="FunFam" id="1.10.10.790:FF:000002">
    <property type="entry name" value="Splicing factor 3A subunit 1"/>
    <property type="match status" value="1"/>
</dbReference>
<dbReference type="GO" id="GO:0005681">
    <property type="term" value="C:spliceosomal complex"/>
    <property type="evidence" value="ECO:0007669"/>
    <property type="project" value="UniProtKB-KW"/>
</dbReference>
<feature type="region of interest" description="Disordered" evidence="22">
    <location>
        <begin position="273"/>
        <end position="366"/>
    </location>
</feature>
<feature type="domain" description="SURP motif" evidence="25">
    <location>
        <begin position="3"/>
        <end position="45"/>
    </location>
</feature>
<sequence length="1913" mass="213006">MNIVDKTASFVARNGPEFEARIQQNEINNPKFNFLGSGDPYHAYYEHKVKEFKEGKGSEPAAPQVPGGAKAISSKQQAEILLRVEPIFVPKDPPPEYEFIADVPSISGFDLNVVRLTSQFVARNGRQFLTNLMNRESRNYQFDFLRPQHSLFQYFTRLLEQYTKILIPPKDLMKRLREESQDVKSILEQVKYRAEWIKYQEAQKNKAEQELERERVAYAQIDWHDFVVVETVDYQPWETGTFPAPTTPEEVGSRVLLQERIAVGDLEVDLHGESEEAHAAAEEGEEVDMQIESEGEEEPEARPPERGRQPAPPGGDDMEESDEEDSGQPTLGRSSTGLQLPPPPPLPDKVVIKKNYDPKAKQMSERAGETYLVSPLTGERIPASKVQEHMRIGLLDPRWLEERDRMVQEKVNQESVFAPGVAIESSLKQLAERRTDIFGVGDEETQIGKKIGEEETKKDDRVIWDGHTGSMEQATRAARANISIEEQIAQIHKSKGLVQDETKERIGPQPSSQADERPQVPKPMEATAPPMPTPGMGSSVTISAPPQPAQPRPSVVTTPIVTIGAPKPMSAVAPAPPVPHIQMAAMPIHHGTLMPPQGIMMMPHMGHQLQPVVGFAPGHPMATQMTGYAPGLAPPHSQSVGGMPGPPAPAPPSTVTEQVPQMEDEGPPSKKQRTEESLIPEHEFFAMNPGPVTFSVQTPVVSDKQEWRLHGQVITITLPPNDTISVIKAKLHEETGLPPGKQKLQWEGLFFKDSNTLAFYNISTGSLINLQLKERGGRKKWTVVSVALISQIVLITSAVALSGGTSGSSSSSAPAGTQNHSDECFDISCGRVFDPRSPLVNCSYLPFEFLDCDEPEDLHGNDTLKEELGYGCVKFGGYRFEEVEHTSVRCRVLPDIECYGERDFRREGFPCIKYNGQYFTTTLIYSILLGFLGMDRFCLGQTGTAVGKLLTLGGAGIWWIVDIVLLIIGKLRPEDGSNWDLEQYRTTVKDEIGEWANALKAHGISEYLIVSVESVDAKKGNKLLPRATVIDKIRSDYSHKQVDRCISVHDPFKGDSRASESWHMLLARLRHLVLSAYNKSLSRYEEEMRARRERRTEVSWDFCSYFAFQEELAFVYELLGLYEDALVQYDELDALFSQFIINVNVGVMEILDVCSKFQDATQVEAYSRHTAPLQEFARTQLYGLGDLCGLMPDQKPTRSQLHLVVSLVGGLCESVESSKPLLKLKEAISSSDLFRKHYLELCELAMGTFKHIGHMRTARLLGRDISTFYLKLDEPHKALSFLLDGLKMYSEEDWPTLRCQTLEDIAQCCIVLQDWDRYVKTCLQLSSCATLPIPVRSKYFHESQVKMDSVSGDATVLSCDGVISVDSMRICGSSSGLTTNSEIKVEVRVRSHLSDPIDCEKVELLLKHERVEATEGTPKSSGKPRMRLASKASMNVPNSLGSGSDNEHSSSLSSSSGPGVTSTNVGSLVLDMVESIEYKLDRSISVAAIGCQSSHKVLLRRKDSSHHSIHKDPILMKPEPGFAPLSESDVTLNPGQNLFILSAKTGLPGHYKGVQLCLRHNRLCLVYSNLERPLVTYEVTDELPCIILSKGTRDTLAGIPQEITLNVKSGSRHISKGEEIILKCSRGLYVWRDDDCKEDDFKELKIACPQMAPFQTAVIALTALAELVAQKDNTLIEHKVTISWVHGTEAFPIHFLPPFMTTWKLQSAHVKKFIQVTMHGLSPHRFLLSNHQLQAQKVKLVPLNPSDHQLVVNTEQNGYYVWELSVAEDEMPSPLKLHFSIAYQSLEASPHVSTSSRTYKYSFEIHDYQTLYAVKGRVMPGKGSEFCRVGTLCPMHIEVKKVSDSLHTSLMYEVLGDQTTWAISGRAADVITLNGCKEHSVVLDVMPLTSGFLPLPSIRLSKYIPAGTSSGKF</sequence>
<dbReference type="PROSITE" id="PS50053">
    <property type="entry name" value="UBIQUITIN_2"/>
    <property type="match status" value="1"/>
</dbReference>
<evidence type="ECO:0000256" key="14">
    <source>
        <dbReference type="ARBA" id="ARBA00023034"/>
    </source>
</evidence>
<keyword evidence="27" id="KW-1185">Reference proteome</keyword>
<keyword evidence="11" id="KW-0832">Ubl conjugation</keyword>
<dbReference type="Pfam" id="PF12584">
    <property type="entry name" value="TRAPPC10"/>
    <property type="match status" value="1"/>
</dbReference>
<evidence type="ECO:0000256" key="23">
    <source>
        <dbReference type="SAM" id="Phobius"/>
    </source>
</evidence>
<evidence type="ECO:0000256" key="17">
    <source>
        <dbReference type="ARBA" id="ARBA00023242"/>
    </source>
</evidence>
<gene>
    <name evidence="26" type="ORF">DSTB1V02_LOCUS2475</name>
</gene>
<dbReference type="Gene3D" id="1.10.10.790">
    <property type="entry name" value="Surp module"/>
    <property type="match status" value="2"/>
</dbReference>
<evidence type="ECO:0000256" key="11">
    <source>
        <dbReference type="ARBA" id="ARBA00022843"/>
    </source>
</evidence>
<feature type="region of interest" description="Disordered" evidence="22">
    <location>
        <begin position="493"/>
        <end position="554"/>
    </location>
</feature>
<dbReference type="SUPFAM" id="SSF109905">
    <property type="entry name" value="Surp module (SWAP domain)"/>
    <property type="match status" value="2"/>
</dbReference>
<dbReference type="GO" id="GO:0034498">
    <property type="term" value="P:early endosome to Golgi transport"/>
    <property type="evidence" value="ECO:0007669"/>
    <property type="project" value="TreeGrafter"/>
</dbReference>
<dbReference type="InterPro" id="IPR035563">
    <property type="entry name" value="SF3As1_ubi"/>
</dbReference>
<evidence type="ECO:0000256" key="3">
    <source>
        <dbReference type="ARBA" id="ARBA00004555"/>
    </source>
</evidence>
<keyword evidence="13" id="KW-0007">Acetylation</keyword>
<keyword evidence="12 23" id="KW-1133">Transmembrane helix</keyword>
<dbReference type="Pfam" id="PF12230">
    <property type="entry name" value="PRP21_like_P"/>
    <property type="match status" value="1"/>
</dbReference>
<dbReference type="GO" id="GO:0000398">
    <property type="term" value="P:mRNA splicing, via spliceosome"/>
    <property type="evidence" value="ECO:0007669"/>
    <property type="project" value="UniProtKB-ARBA"/>
</dbReference>
<evidence type="ECO:0000313" key="26">
    <source>
        <dbReference type="EMBL" id="CAD7242510.1"/>
    </source>
</evidence>
<evidence type="ECO:0000256" key="20">
    <source>
        <dbReference type="ARBA" id="ARBA00074916"/>
    </source>
</evidence>
<keyword evidence="5" id="KW-1017">Isopeptide bond</keyword>
<evidence type="ECO:0000256" key="6">
    <source>
        <dbReference type="ARBA" id="ARBA00022553"/>
    </source>
</evidence>
<evidence type="ECO:0000256" key="4">
    <source>
        <dbReference type="ARBA" id="ARBA00022448"/>
    </source>
</evidence>
<evidence type="ECO:0000256" key="9">
    <source>
        <dbReference type="ARBA" id="ARBA00022728"/>
    </source>
</evidence>
<keyword evidence="14" id="KW-0333">Golgi apparatus</keyword>
<dbReference type="Proteomes" id="UP000677054">
    <property type="component" value="Unassembled WGS sequence"/>
</dbReference>
<dbReference type="PANTHER" id="PTHR13251">
    <property type="entry name" value="EPILEPSY HOLOPROSENCEPHALY CANDIDATE 1/TMEM1"/>
    <property type="match status" value="1"/>
</dbReference>
<dbReference type="Gene3D" id="3.10.20.90">
    <property type="entry name" value="Phosphatidylinositol 3-kinase Catalytic Subunit, Chain A, domain 1"/>
    <property type="match status" value="1"/>
</dbReference>
<dbReference type="EMBL" id="LR899794">
    <property type="protein sequence ID" value="CAD7242510.1"/>
    <property type="molecule type" value="Genomic_DNA"/>
</dbReference>
<feature type="compositionally biased region" description="Low complexity" evidence="22">
    <location>
        <begin position="1439"/>
        <end position="1463"/>
    </location>
</feature>
<feature type="compositionally biased region" description="Polar residues" evidence="22">
    <location>
        <begin position="328"/>
        <end position="338"/>
    </location>
</feature>
<keyword evidence="15 23" id="KW-0472">Membrane</keyword>
<keyword evidence="8 23" id="KW-0812">Transmembrane</keyword>
<dbReference type="SUPFAM" id="SSF54236">
    <property type="entry name" value="Ubiquitin-like"/>
    <property type="match status" value="1"/>
</dbReference>
<keyword evidence="7" id="KW-0507">mRNA processing</keyword>
<keyword evidence="16" id="KW-0508">mRNA splicing</keyword>
<reference evidence="26" key="1">
    <citation type="submission" date="2020-11" db="EMBL/GenBank/DDBJ databases">
        <authorList>
            <person name="Tran Van P."/>
        </authorList>
    </citation>
    <scope>NUCLEOTIDE SEQUENCE</scope>
</reference>
<dbReference type="InterPro" id="IPR022030">
    <property type="entry name" value="SF3A1_dom"/>
</dbReference>
<dbReference type="InterPro" id="IPR007829">
    <property type="entry name" value="TM2"/>
</dbReference>
<feature type="region of interest" description="Disordered" evidence="22">
    <location>
        <begin position="631"/>
        <end position="674"/>
    </location>
</feature>
<evidence type="ECO:0000256" key="7">
    <source>
        <dbReference type="ARBA" id="ARBA00022664"/>
    </source>
</evidence>
<dbReference type="InterPro" id="IPR022233">
    <property type="entry name" value="TRAPPC10/Trs130_C"/>
</dbReference>
<dbReference type="PANTHER" id="PTHR13251:SF3">
    <property type="entry name" value="TRAFFICKING PROTEIN PARTICLE COMPLEX SUBUNIT 10"/>
    <property type="match status" value="1"/>
</dbReference>
<dbReference type="EMBL" id="CAJPEV010000277">
    <property type="protein sequence ID" value="CAG0883335.1"/>
    <property type="molecule type" value="Genomic_DNA"/>
</dbReference>
<dbReference type="GO" id="GO:0005686">
    <property type="term" value="C:U2 snRNP"/>
    <property type="evidence" value="ECO:0007669"/>
    <property type="project" value="UniProtKB-ARBA"/>
</dbReference>
<accession>A0A7R9A1F3</accession>
<proteinExistence type="predicted"/>
<keyword evidence="4" id="KW-0813">Transport</keyword>
<evidence type="ECO:0000259" key="24">
    <source>
        <dbReference type="PROSITE" id="PS50053"/>
    </source>
</evidence>
<name>A0A7R9A1F3_9CRUS</name>
<dbReference type="GO" id="GO:0003723">
    <property type="term" value="F:RNA binding"/>
    <property type="evidence" value="ECO:0007669"/>
    <property type="project" value="InterPro"/>
</dbReference>
<feature type="domain" description="SURP motif" evidence="25">
    <location>
        <begin position="113"/>
        <end position="155"/>
    </location>
</feature>
<feature type="transmembrane region" description="Helical" evidence="23">
    <location>
        <begin position="918"/>
        <end position="937"/>
    </location>
</feature>
<dbReference type="GO" id="GO:0005829">
    <property type="term" value="C:cytosol"/>
    <property type="evidence" value="ECO:0007669"/>
    <property type="project" value="GOC"/>
</dbReference>
<dbReference type="InterPro" id="IPR045126">
    <property type="entry name" value="TRAPPC10/Trs130"/>
</dbReference>
<protein>
    <recommendedName>
        <fullName evidence="20">Splicing factor 3A subunit 1</fullName>
    </recommendedName>
</protein>
<dbReference type="Pfam" id="PF01805">
    <property type="entry name" value="Surp"/>
    <property type="match status" value="2"/>
</dbReference>
<dbReference type="Pfam" id="PF05154">
    <property type="entry name" value="TM2"/>
    <property type="match status" value="1"/>
</dbReference>
<dbReference type="Pfam" id="PF23036">
    <property type="entry name" value="TRAPPC10_1st"/>
    <property type="match status" value="1"/>
</dbReference>
<dbReference type="InterPro" id="IPR056917">
    <property type="entry name" value="Ig_TRAPPC10"/>
</dbReference>
<feature type="compositionally biased region" description="Basic and acidic residues" evidence="22">
    <location>
        <begin position="350"/>
        <end position="366"/>
    </location>
</feature>
<dbReference type="FunFam" id="1.10.10.790:FF:000001">
    <property type="entry name" value="Splicing factor 3a, subunit 1"/>
    <property type="match status" value="1"/>
</dbReference>
<feature type="transmembrane region" description="Helical" evidence="23">
    <location>
        <begin position="949"/>
        <end position="968"/>
    </location>
</feature>
<dbReference type="PROSITE" id="PS50128">
    <property type="entry name" value="SURP"/>
    <property type="match status" value="2"/>
</dbReference>
<keyword evidence="17" id="KW-0539">Nucleus</keyword>
<comment type="subcellular location">
    <subcellularLocation>
        <location evidence="3">Golgi apparatus</location>
    </subcellularLocation>
    <subcellularLocation>
        <location evidence="1">Membrane</location>
        <topology evidence="1">Multi-pass membrane protein</topology>
    </subcellularLocation>
    <subcellularLocation>
        <location evidence="2">Nucleus speckle</location>
    </subcellularLocation>
</comment>
<keyword evidence="21" id="KW-0175">Coiled coil</keyword>
<evidence type="ECO:0000256" key="10">
    <source>
        <dbReference type="ARBA" id="ARBA00022737"/>
    </source>
</evidence>
<keyword evidence="9" id="KW-0747">Spliceosome</keyword>
<evidence type="ECO:0000256" key="8">
    <source>
        <dbReference type="ARBA" id="ARBA00022692"/>
    </source>
</evidence>
<evidence type="ECO:0000256" key="12">
    <source>
        <dbReference type="ARBA" id="ARBA00022989"/>
    </source>
</evidence>
<evidence type="ECO:0000256" key="15">
    <source>
        <dbReference type="ARBA" id="ARBA00023136"/>
    </source>
</evidence>
<evidence type="ECO:0000256" key="16">
    <source>
        <dbReference type="ARBA" id="ARBA00023187"/>
    </source>
</evidence>